<evidence type="ECO:0000256" key="2">
    <source>
        <dbReference type="ARBA" id="ARBA00022857"/>
    </source>
</evidence>
<dbReference type="InterPro" id="IPR036291">
    <property type="entry name" value="NAD(P)-bd_dom_sf"/>
</dbReference>
<dbReference type="Pfam" id="PF00106">
    <property type="entry name" value="adh_short"/>
    <property type="match status" value="1"/>
</dbReference>
<dbReference type="AlphaFoldDB" id="A0A423VNK2"/>
<dbReference type="EMBL" id="LKEA01000049">
    <property type="protein sequence ID" value="ROV92591.1"/>
    <property type="molecule type" value="Genomic_DNA"/>
</dbReference>
<keyword evidence="5" id="KW-1185">Reference proteome</keyword>
<comment type="caution">
    <text evidence="4">The sequence shown here is derived from an EMBL/GenBank/DDBJ whole genome shotgun (WGS) entry which is preliminary data.</text>
</comment>
<dbReference type="PANTHER" id="PTHR43544:SF7">
    <property type="entry name" value="NADB-LER2"/>
    <property type="match status" value="1"/>
</dbReference>
<dbReference type="PANTHER" id="PTHR43544">
    <property type="entry name" value="SHORT-CHAIN DEHYDROGENASE/REDUCTASE"/>
    <property type="match status" value="1"/>
</dbReference>
<keyword evidence="3" id="KW-0560">Oxidoreductase</keyword>
<dbReference type="SUPFAM" id="SSF51735">
    <property type="entry name" value="NAD(P)-binding Rossmann-fold domains"/>
    <property type="match status" value="1"/>
</dbReference>
<reference evidence="4 5" key="1">
    <citation type="submission" date="2015-09" db="EMBL/GenBank/DDBJ databases">
        <title>Host preference determinants of Valsa canker pathogens revealed by comparative genomics.</title>
        <authorList>
            <person name="Yin Z."/>
            <person name="Huang L."/>
        </authorList>
    </citation>
    <scope>NUCLEOTIDE SEQUENCE [LARGE SCALE GENOMIC DNA]</scope>
    <source>
        <strain evidence="4 5">03-1</strain>
    </source>
</reference>
<dbReference type="Gene3D" id="3.40.50.720">
    <property type="entry name" value="NAD(P)-binding Rossmann-like Domain"/>
    <property type="match status" value="1"/>
</dbReference>
<evidence type="ECO:0008006" key="6">
    <source>
        <dbReference type="Google" id="ProtNLM"/>
    </source>
</evidence>
<dbReference type="GO" id="GO:0016491">
    <property type="term" value="F:oxidoreductase activity"/>
    <property type="evidence" value="ECO:0007669"/>
    <property type="project" value="UniProtKB-KW"/>
</dbReference>
<dbReference type="PRINTS" id="PR00081">
    <property type="entry name" value="GDHRDH"/>
</dbReference>
<evidence type="ECO:0000256" key="3">
    <source>
        <dbReference type="ARBA" id="ARBA00023002"/>
    </source>
</evidence>
<dbReference type="Proteomes" id="UP000283895">
    <property type="component" value="Unassembled WGS sequence"/>
</dbReference>
<evidence type="ECO:0000256" key="1">
    <source>
        <dbReference type="ARBA" id="ARBA00006484"/>
    </source>
</evidence>
<dbReference type="InterPro" id="IPR051468">
    <property type="entry name" value="Fungal_SecMetab_SDRs"/>
</dbReference>
<proteinExistence type="inferred from homology"/>
<evidence type="ECO:0000313" key="5">
    <source>
        <dbReference type="Proteomes" id="UP000283895"/>
    </source>
</evidence>
<keyword evidence="2" id="KW-0521">NADP</keyword>
<protein>
    <recommendedName>
        <fullName evidence="6">Ketoreductase (KR) domain-containing protein</fullName>
    </recommendedName>
</protein>
<evidence type="ECO:0000313" key="4">
    <source>
        <dbReference type="EMBL" id="ROV92591.1"/>
    </source>
</evidence>
<gene>
    <name evidence="4" type="ORF">VMCG_08928</name>
</gene>
<organism evidence="4 5">
    <name type="scientific">Cytospora schulzeri</name>
    <dbReference type="NCBI Taxonomy" id="448051"/>
    <lineage>
        <taxon>Eukaryota</taxon>
        <taxon>Fungi</taxon>
        <taxon>Dikarya</taxon>
        <taxon>Ascomycota</taxon>
        <taxon>Pezizomycotina</taxon>
        <taxon>Sordariomycetes</taxon>
        <taxon>Sordariomycetidae</taxon>
        <taxon>Diaporthales</taxon>
        <taxon>Cytosporaceae</taxon>
        <taxon>Cytospora</taxon>
    </lineage>
</organism>
<comment type="similarity">
    <text evidence="1">Belongs to the short-chain dehydrogenases/reductases (SDR) family.</text>
</comment>
<sequence>MSDSTVVLITGVGRGIGRALFENYLTRPNHTVIGSVRNSHAPSVQELRDLPTAEGSRLLLVSIESTSAEDIPKAVQEMASSGINHLDLVIANSGICPTPQPLETVDIEDIKTAFTVNTIGPILLWKGLKPLLEKSKRSPKWVSMSTGAASLERLEVHQAHGVAAYGITKASFNWFTLAIHSANPWLTTFAVHPGLVQTEMGNMGAKMMGMEKAPNTLEESITKTVGVIDASKRDTTSGKFLNVIDGTVIPW</sequence>
<accession>A0A423VNK2</accession>
<dbReference type="OrthoDB" id="9876299at2759"/>
<dbReference type="InterPro" id="IPR002347">
    <property type="entry name" value="SDR_fam"/>
</dbReference>
<dbReference type="GO" id="GO:0005737">
    <property type="term" value="C:cytoplasm"/>
    <property type="evidence" value="ECO:0007669"/>
    <property type="project" value="TreeGrafter"/>
</dbReference>
<name>A0A423VNK2_9PEZI</name>